<sequence>MSVILLTSISDKGTPGLVAWDFMGGNPIAALNGEIATQNTILYCNDGRIITATQNKPLLQYWNFSNPKCAHKNLTTKGTINTIVSFMNGEYLFIAIDKEIIMYQSSSGCLIVVFSGSHGQKITTLSLSNQSNDIPPLLLSSDIDGMMCCWSLAALNCDYTDANTTQKPFWFVVKACQNQCKSIFGYRNYIYSISCEGLKIFDPLTGDQLGLFLTDVDDLSSICAAPTCTVVYCGASDGHLYEVNLTVNKNSCSVQKDLRRCFVSENRQQKTITHLTISSQDLSIIVAGSKGGLIEVLRRDSCMLTRLQCFSVVPPGLPSAASCQLQNLLLVPRPQWANLKIGGTSTAGVDMGEGSSQSSFERRRDVLMEPFKRHMGWKLEDFVYMQVPQKSSLVDWNEQAIYGDHFGMAADFEASHGSNWLFAPYEQKLAFIQGFNMEKRPDSDLDGATETSDQSEEIKKLKTKIADLEHANKCLVKRLVREQTHF</sequence>
<evidence type="ECO:0000256" key="1">
    <source>
        <dbReference type="ARBA" id="ARBA00022574"/>
    </source>
</evidence>
<reference evidence="4 5" key="1">
    <citation type="submission" date="2024-11" db="EMBL/GenBank/DDBJ databases">
        <title>Adaptive evolution of stress response genes in parasites aligns with host niche diversity.</title>
        <authorList>
            <person name="Hahn C."/>
            <person name="Resl P."/>
        </authorList>
    </citation>
    <scope>NUCLEOTIDE SEQUENCE [LARGE SCALE GENOMIC DNA]</scope>
    <source>
        <strain evidence="4">EGGRZ-B1_66</strain>
        <tissue evidence="4">Body</tissue>
    </source>
</reference>
<name>A0ABD2QIC7_9PLAT</name>
<dbReference type="InterPro" id="IPR036322">
    <property type="entry name" value="WD40_repeat_dom_sf"/>
</dbReference>
<evidence type="ECO:0000313" key="4">
    <source>
        <dbReference type="EMBL" id="KAL3318491.1"/>
    </source>
</evidence>
<evidence type="ECO:0000313" key="5">
    <source>
        <dbReference type="Proteomes" id="UP001626550"/>
    </source>
</evidence>
<dbReference type="SUPFAM" id="SSF50978">
    <property type="entry name" value="WD40 repeat-like"/>
    <property type="match status" value="1"/>
</dbReference>
<keyword evidence="3" id="KW-0175">Coiled coil</keyword>
<dbReference type="InterPro" id="IPR015943">
    <property type="entry name" value="WD40/YVTN_repeat-like_dom_sf"/>
</dbReference>
<dbReference type="InterPro" id="IPR045227">
    <property type="entry name" value="WDR18/Ipi3/RID3"/>
</dbReference>
<keyword evidence="1" id="KW-0853">WD repeat</keyword>
<dbReference type="Proteomes" id="UP001626550">
    <property type="component" value="Unassembled WGS sequence"/>
</dbReference>
<accession>A0ABD2QIC7</accession>
<evidence type="ECO:0000256" key="2">
    <source>
        <dbReference type="ARBA" id="ARBA00022737"/>
    </source>
</evidence>
<keyword evidence="5" id="KW-1185">Reference proteome</keyword>
<organism evidence="4 5">
    <name type="scientific">Cichlidogyrus casuarinus</name>
    <dbReference type="NCBI Taxonomy" id="1844966"/>
    <lineage>
        <taxon>Eukaryota</taxon>
        <taxon>Metazoa</taxon>
        <taxon>Spiralia</taxon>
        <taxon>Lophotrochozoa</taxon>
        <taxon>Platyhelminthes</taxon>
        <taxon>Monogenea</taxon>
        <taxon>Monopisthocotylea</taxon>
        <taxon>Dactylogyridea</taxon>
        <taxon>Ancyrocephalidae</taxon>
        <taxon>Cichlidogyrus</taxon>
    </lineage>
</organism>
<dbReference type="Gene3D" id="2.130.10.10">
    <property type="entry name" value="YVTN repeat-like/Quinoprotein amine dehydrogenase"/>
    <property type="match status" value="2"/>
</dbReference>
<dbReference type="EMBL" id="JBJKFK010000238">
    <property type="protein sequence ID" value="KAL3318491.1"/>
    <property type="molecule type" value="Genomic_DNA"/>
</dbReference>
<dbReference type="AlphaFoldDB" id="A0ABD2QIC7"/>
<proteinExistence type="predicted"/>
<feature type="coiled-coil region" evidence="3">
    <location>
        <begin position="451"/>
        <end position="478"/>
    </location>
</feature>
<dbReference type="PANTHER" id="PTHR18763:SF0">
    <property type="entry name" value="WD REPEAT-CONTAINING PROTEIN 18"/>
    <property type="match status" value="1"/>
</dbReference>
<keyword evidence="2" id="KW-0677">Repeat</keyword>
<dbReference type="PANTHER" id="PTHR18763">
    <property type="entry name" value="WD-REPEAT PROTEIN 18"/>
    <property type="match status" value="1"/>
</dbReference>
<evidence type="ECO:0000256" key="3">
    <source>
        <dbReference type="SAM" id="Coils"/>
    </source>
</evidence>
<comment type="caution">
    <text evidence="4">The sequence shown here is derived from an EMBL/GenBank/DDBJ whole genome shotgun (WGS) entry which is preliminary data.</text>
</comment>
<protein>
    <submittedName>
        <fullName evidence="4">Uncharacterized protein</fullName>
    </submittedName>
</protein>
<gene>
    <name evidence="4" type="ORF">Ciccas_002847</name>
</gene>